<sequence>MAKSLQADPIQNESGENQAQVSNGSNVKEVEATKAQEGIPYIQDDAVESENEWEQMVDDDIDVDDWDYQSSSESDVAEGIGNDEAMYDANLVDKETPSAPVFDPLEYKFCKSGKNDFLDG</sequence>
<organism evidence="2 3">
    <name type="scientific">Apophysomyces ossiformis</name>
    <dbReference type="NCBI Taxonomy" id="679940"/>
    <lineage>
        <taxon>Eukaryota</taxon>
        <taxon>Fungi</taxon>
        <taxon>Fungi incertae sedis</taxon>
        <taxon>Mucoromycota</taxon>
        <taxon>Mucoromycotina</taxon>
        <taxon>Mucoromycetes</taxon>
        <taxon>Mucorales</taxon>
        <taxon>Mucorineae</taxon>
        <taxon>Mucoraceae</taxon>
        <taxon>Apophysomyces</taxon>
    </lineage>
</organism>
<proteinExistence type="predicted"/>
<reference evidence="2" key="1">
    <citation type="submission" date="2020-01" db="EMBL/GenBank/DDBJ databases">
        <title>Genome Sequencing of Three Apophysomyces-Like Fungal Strains Confirms a Novel Fungal Genus in the Mucoromycota with divergent Burkholderia-like Endosymbiotic Bacteria.</title>
        <authorList>
            <person name="Stajich J.E."/>
            <person name="Macias A.M."/>
            <person name="Carter-House D."/>
            <person name="Lovett B."/>
            <person name="Kasson L.R."/>
            <person name="Berry K."/>
            <person name="Grigoriev I."/>
            <person name="Chang Y."/>
            <person name="Spatafora J."/>
            <person name="Kasson M.T."/>
        </authorList>
    </citation>
    <scope>NUCLEOTIDE SEQUENCE</scope>
    <source>
        <strain evidence="2">NRRL A-21654</strain>
    </source>
</reference>
<accession>A0A8H7ELQ1</accession>
<evidence type="ECO:0000313" key="2">
    <source>
        <dbReference type="EMBL" id="KAF7720700.1"/>
    </source>
</evidence>
<name>A0A8H7ELQ1_9FUNG</name>
<dbReference type="Proteomes" id="UP000605846">
    <property type="component" value="Unassembled WGS sequence"/>
</dbReference>
<feature type="compositionally biased region" description="Polar residues" evidence="1">
    <location>
        <begin position="9"/>
        <end position="26"/>
    </location>
</feature>
<keyword evidence="3" id="KW-1185">Reference proteome</keyword>
<feature type="region of interest" description="Disordered" evidence="1">
    <location>
        <begin position="1"/>
        <end position="43"/>
    </location>
</feature>
<evidence type="ECO:0000256" key="1">
    <source>
        <dbReference type="SAM" id="MobiDB-lite"/>
    </source>
</evidence>
<gene>
    <name evidence="2" type="ORF">EC973_006321</name>
</gene>
<dbReference type="EMBL" id="JABAYA010000397">
    <property type="protein sequence ID" value="KAF7720700.1"/>
    <property type="molecule type" value="Genomic_DNA"/>
</dbReference>
<evidence type="ECO:0000313" key="3">
    <source>
        <dbReference type="Proteomes" id="UP000605846"/>
    </source>
</evidence>
<comment type="caution">
    <text evidence="2">The sequence shown here is derived from an EMBL/GenBank/DDBJ whole genome shotgun (WGS) entry which is preliminary data.</text>
</comment>
<protein>
    <submittedName>
        <fullName evidence="2">Uncharacterized protein</fullName>
    </submittedName>
</protein>
<dbReference type="AlphaFoldDB" id="A0A8H7ELQ1"/>